<feature type="binding site" evidence="7">
    <location>
        <position position="351"/>
    </location>
    <ligand>
        <name>substrate</name>
    </ligand>
</feature>
<gene>
    <name evidence="7 10" type="primary">zwf</name>
    <name evidence="10" type="ORF">JGUZn3_01520</name>
</gene>
<reference evidence="10 11" key="1">
    <citation type="submission" date="2020-08" db="EMBL/GenBank/DDBJ databases">
        <title>Complete genome sequence of Entomobacter blattae G55GP.</title>
        <authorList>
            <person name="Poehlein A."/>
            <person name="Guzman J."/>
            <person name="Daniel R."/>
            <person name="Vilcinskas A."/>
        </authorList>
    </citation>
    <scope>NUCLEOTIDE SEQUENCE [LARGE SCALE GENOMIC DNA]</scope>
    <source>
        <strain evidence="10 11">G55GP</strain>
    </source>
</reference>
<protein>
    <recommendedName>
        <fullName evidence="7">Glucose-6-phosphate 1-dehydrogenase</fullName>
        <shortName evidence="7">G6PD</shortName>
        <ecNumber evidence="7">1.1.1.49</ecNumber>
    </recommendedName>
</protein>
<evidence type="ECO:0000259" key="9">
    <source>
        <dbReference type="Pfam" id="PF02781"/>
    </source>
</evidence>
<feature type="binding site" evidence="7">
    <location>
        <position position="188"/>
    </location>
    <ligand>
        <name>substrate</name>
    </ligand>
</feature>
<feature type="active site" description="Proton acceptor" evidence="7">
    <location>
        <position position="246"/>
    </location>
</feature>
<name>A0A7H1NNQ7_9PROT</name>
<dbReference type="PANTHER" id="PTHR23429:SF0">
    <property type="entry name" value="GLUCOSE-6-PHOSPHATE 1-DEHYDROGENASE"/>
    <property type="match status" value="1"/>
</dbReference>
<dbReference type="SUPFAM" id="SSF55347">
    <property type="entry name" value="Glyceraldehyde-3-phosphate dehydrogenase-like, C-terminal domain"/>
    <property type="match status" value="1"/>
</dbReference>
<dbReference type="InterPro" id="IPR022674">
    <property type="entry name" value="G6P_DH_NAD-bd"/>
</dbReference>
<proteinExistence type="inferred from homology"/>
<feature type="domain" description="Glucose-6-phosphate dehydrogenase NAD-binding" evidence="8">
    <location>
        <begin position="16"/>
        <end position="192"/>
    </location>
</feature>
<organism evidence="10 11">
    <name type="scientific">Entomobacter blattae</name>
    <dbReference type="NCBI Taxonomy" id="2762277"/>
    <lineage>
        <taxon>Bacteria</taxon>
        <taxon>Pseudomonadati</taxon>
        <taxon>Pseudomonadota</taxon>
        <taxon>Alphaproteobacteria</taxon>
        <taxon>Acetobacterales</taxon>
        <taxon>Acetobacteraceae</taxon>
        <taxon>Entomobacter</taxon>
    </lineage>
</organism>
<evidence type="ECO:0000259" key="8">
    <source>
        <dbReference type="Pfam" id="PF00479"/>
    </source>
</evidence>
<dbReference type="PIRSF" id="PIRSF000110">
    <property type="entry name" value="G6PD"/>
    <property type="match status" value="1"/>
</dbReference>
<evidence type="ECO:0000256" key="1">
    <source>
        <dbReference type="ARBA" id="ARBA00004937"/>
    </source>
</evidence>
<dbReference type="Pfam" id="PF00479">
    <property type="entry name" value="G6PD_N"/>
    <property type="match status" value="1"/>
</dbReference>
<dbReference type="EC" id="1.1.1.49" evidence="7"/>
<evidence type="ECO:0000313" key="10">
    <source>
        <dbReference type="EMBL" id="QNT77417.1"/>
    </source>
</evidence>
<dbReference type="InterPro" id="IPR019796">
    <property type="entry name" value="G6P_DH_AS"/>
</dbReference>
<dbReference type="GO" id="GO:0006006">
    <property type="term" value="P:glucose metabolic process"/>
    <property type="evidence" value="ECO:0007669"/>
    <property type="project" value="UniProtKB-KW"/>
</dbReference>
<dbReference type="GO" id="GO:0050661">
    <property type="term" value="F:NADP binding"/>
    <property type="evidence" value="ECO:0007669"/>
    <property type="project" value="UniProtKB-UniRule"/>
</dbReference>
<evidence type="ECO:0000256" key="2">
    <source>
        <dbReference type="ARBA" id="ARBA00009975"/>
    </source>
</evidence>
<feature type="binding site" evidence="7">
    <location>
        <position position="154"/>
    </location>
    <ligand>
        <name>NADP(+)</name>
        <dbReference type="ChEBI" id="CHEBI:58349"/>
    </ligand>
</feature>
<dbReference type="AlphaFoldDB" id="A0A7H1NNQ7"/>
<dbReference type="SUPFAM" id="SSF51735">
    <property type="entry name" value="NAD(P)-binding Rossmann-fold domains"/>
    <property type="match status" value="1"/>
</dbReference>
<dbReference type="GO" id="GO:0005829">
    <property type="term" value="C:cytosol"/>
    <property type="evidence" value="ECO:0007669"/>
    <property type="project" value="TreeGrafter"/>
</dbReference>
<dbReference type="EMBL" id="CP060244">
    <property type="protein sequence ID" value="QNT77417.1"/>
    <property type="molecule type" value="Genomic_DNA"/>
</dbReference>
<keyword evidence="6 7" id="KW-0119">Carbohydrate metabolism</keyword>
<dbReference type="PRINTS" id="PR00079">
    <property type="entry name" value="G6PDHDRGNASE"/>
</dbReference>
<dbReference type="InterPro" id="IPR036291">
    <property type="entry name" value="NAD(P)-bd_dom_sf"/>
</dbReference>
<evidence type="ECO:0000256" key="6">
    <source>
        <dbReference type="ARBA" id="ARBA00023277"/>
    </source>
</evidence>
<comment type="similarity">
    <text evidence="2 7">Belongs to the glucose-6-phosphate dehydrogenase family.</text>
</comment>
<dbReference type="Pfam" id="PF02781">
    <property type="entry name" value="G6PD_C"/>
    <property type="match status" value="1"/>
</dbReference>
<feature type="binding site" evidence="7">
    <location>
        <position position="241"/>
    </location>
    <ligand>
        <name>substrate</name>
    </ligand>
</feature>
<evidence type="ECO:0000256" key="7">
    <source>
        <dbReference type="HAMAP-Rule" id="MF_00966"/>
    </source>
</evidence>
<sequence>MSPISSTSQVEPFDYVIFGATGDLTMRKLIPAIYHRFREGQIPDNFRFIGTARSQLTHEEYRERASKALSDFVNRTYYDAKVAAKFIEHIFYASLNGAEESGSWQNLLDLFTPKDAEKVRVFYLATSPNLFGQICANLSKYKLVTDNTRVVLEKPIGYDLQTANEINESVGKYFKEDAIFRIDHYLGKETVQDLLGLRFANPFMENVWSAENIDYIQITAAETVGVEGRGPYYDKSGAMRDMIQNHLLQVMCMVAMEKPASLNANDLRNEKLKILNALVPITGQKVAENTVRAQYQRGFLEETTARSYLEDLGENQTSQTETYVTVKAEIDTPRWKGVPFYIRTGKRLHKKVSEIVIQFKESSTTLFPSKPGPDRLIIRLQPNEGLTLSIMAKDPTSDEVALRRANLDVSFTQEFNIRYPDAYERLMLDAVRGNPILFIRRDEVEAAWKWVEPILDGWSKNITPLAVYSAGSWGPEEAKIMLAKNGHIWHEDMR</sequence>
<feature type="binding site" evidence="7">
    <location>
        <position position="53"/>
    </location>
    <ligand>
        <name>NADP(+)</name>
        <dbReference type="ChEBI" id="CHEBI:58349"/>
    </ligand>
</feature>
<comment type="pathway">
    <text evidence="1 7">Carbohydrate degradation; pentose phosphate pathway; D-ribulose 5-phosphate from D-glucose 6-phosphate (oxidative stage): step 1/3.</text>
</comment>
<evidence type="ECO:0000313" key="11">
    <source>
        <dbReference type="Proteomes" id="UP000516349"/>
    </source>
</evidence>
<dbReference type="Gene3D" id="3.40.50.720">
    <property type="entry name" value="NAD(P)-binding Rossmann-like Domain"/>
    <property type="match status" value="1"/>
</dbReference>
<keyword evidence="3 7" id="KW-0313">Glucose metabolism</keyword>
<evidence type="ECO:0000256" key="3">
    <source>
        <dbReference type="ARBA" id="ARBA00022526"/>
    </source>
</evidence>
<dbReference type="Gene3D" id="3.30.360.10">
    <property type="entry name" value="Dihydrodipicolinate Reductase, domain 2"/>
    <property type="match status" value="1"/>
</dbReference>
<comment type="caution">
    <text evidence="7">Lacks conserved residue(s) required for the propagation of feature annotation.</text>
</comment>
<comment type="catalytic activity">
    <reaction evidence="7">
        <text>D-glucose 6-phosphate + NADP(+) = 6-phospho-D-glucono-1,5-lactone + NADPH + H(+)</text>
        <dbReference type="Rhea" id="RHEA:15841"/>
        <dbReference type="ChEBI" id="CHEBI:15378"/>
        <dbReference type="ChEBI" id="CHEBI:57783"/>
        <dbReference type="ChEBI" id="CHEBI:57955"/>
        <dbReference type="ChEBI" id="CHEBI:58349"/>
        <dbReference type="ChEBI" id="CHEBI:61548"/>
        <dbReference type="EC" id="1.1.1.49"/>
    </reaction>
</comment>
<keyword evidence="11" id="KW-1185">Reference proteome</keyword>
<dbReference type="GO" id="GO:0009051">
    <property type="term" value="P:pentose-phosphate shunt, oxidative branch"/>
    <property type="evidence" value="ECO:0007669"/>
    <property type="project" value="TreeGrafter"/>
</dbReference>
<dbReference type="NCBIfam" id="TIGR00871">
    <property type="entry name" value="zwf"/>
    <property type="match status" value="1"/>
</dbReference>
<dbReference type="UniPathway" id="UPA00115">
    <property type="reaction ID" value="UER00408"/>
</dbReference>
<comment type="function">
    <text evidence="7">Catalyzes the oxidation of glucose 6-phosphate to 6-phosphogluconolactone.</text>
</comment>
<dbReference type="InterPro" id="IPR001282">
    <property type="entry name" value="G6P_DH"/>
</dbReference>
<dbReference type="Proteomes" id="UP000516349">
    <property type="component" value="Chromosome"/>
</dbReference>
<dbReference type="InterPro" id="IPR022675">
    <property type="entry name" value="G6P_DH_C"/>
</dbReference>
<keyword evidence="4 7" id="KW-0521">NADP</keyword>
<feature type="binding site" evidence="7">
    <location>
        <position position="222"/>
    </location>
    <ligand>
        <name>substrate</name>
    </ligand>
</feature>
<evidence type="ECO:0000256" key="4">
    <source>
        <dbReference type="ARBA" id="ARBA00022857"/>
    </source>
</evidence>
<feature type="binding site" evidence="7">
    <location>
        <position position="184"/>
    </location>
    <ligand>
        <name>substrate</name>
    </ligand>
</feature>
<dbReference type="GO" id="GO:0004345">
    <property type="term" value="F:glucose-6-phosphate dehydrogenase activity"/>
    <property type="evidence" value="ECO:0007669"/>
    <property type="project" value="UniProtKB-UniRule"/>
</dbReference>
<dbReference type="PANTHER" id="PTHR23429">
    <property type="entry name" value="GLUCOSE-6-PHOSPHATE 1-DEHYDROGENASE G6PD"/>
    <property type="match status" value="1"/>
</dbReference>
<dbReference type="HAMAP" id="MF_00966">
    <property type="entry name" value="G6PD"/>
    <property type="match status" value="1"/>
</dbReference>
<keyword evidence="5 7" id="KW-0560">Oxidoreductase</keyword>
<dbReference type="KEGG" id="ebla:JGUZn3_01520"/>
<dbReference type="PROSITE" id="PS00069">
    <property type="entry name" value="G6P_DEHYDROGENASE"/>
    <property type="match status" value="1"/>
</dbReference>
<evidence type="ECO:0000256" key="5">
    <source>
        <dbReference type="ARBA" id="ARBA00023002"/>
    </source>
</evidence>
<feature type="binding site" evidence="7">
    <location>
        <position position="346"/>
    </location>
    <ligand>
        <name>substrate</name>
    </ligand>
</feature>
<accession>A0A7H1NNQ7</accession>
<feature type="domain" description="Glucose-6-phosphate dehydrogenase C-terminal" evidence="9">
    <location>
        <begin position="197"/>
        <end position="490"/>
    </location>
</feature>